<feature type="compositionally biased region" description="Polar residues" evidence="1">
    <location>
        <begin position="46"/>
        <end position="58"/>
    </location>
</feature>
<feature type="non-terminal residue" evidence="2">
    <location>
        <position position="1"/>
    </location>
</feature>
<accession>A0A6A4LT16</accession>
<dbReference type="OrthoDB" id="1933480at2759"/>
<evidence type="ECO:0000256" key="1">
    <source>
        <dbReference type="SAM" id="MobiDB-lite"/>
    </source>
</evidence>
<reference evidence="2 3" key="1">
    <citation type="journal article" date="2019" name="Genome Biol. Evol.">
        <title>The Rhododendron genome and chromosomal organization provide insight into shared whole-genome duplications across the heath family (Ericaceae).</title>
        <authorList>
            <person name="Soza V.L."/>
            <person name="Lindsley D."/>
            <person name="Waalkes A."/>
            <person name="Ramage E."/>
            <person name="Patwardhan R.P."/>
            <person name="Burton J.N."/>
            <person name="Adey A."/>
            <person name="Kumar A."/>
            <person name="Qiu R."/>
            <person name="Shendure J."/>
            <person name="Hall B."/>
        </authorList>
    </citation>
    <scope>NUCLEOTIDE SEQUENCE [LARGE SCALE GENOMIC DNA]</scope>
    <source>
        <strain evidence="2">RSF 1966-606</strain>
    </source>
</reference>
<organism evidence="2 3">
    <name type="scientific">Rhododendron williamsianum</name>
    <dbReference type="NCBI Taxonomy" id="262921"/>
    <lineage>
        <taxon>Eukaryota</taxon>
        <taxon>Viridiplantae</taxon>
        <taxon>Streptophyta</taxon>
        <taxon>Embryophyta</taxon>
        <taxon>Tracheophyta</taxon>
        <taxon>Spermatophyta</taxon>
        <taxon>Magnoliopsida</taxon>
        <taxon>eudicotyledons</taxon>
        <taxon>Gunneridae</taxon>
        <taxon>Pentapetalae</taxon>
        <taxon>asterids</taxon>
        <taxon>Ericales</taxon>
        <taxon>Ericaceae</taxon>
        <taxon>Ericoideae</taxon>
        <taxon>Rhodoreae</taxon>
        <taxon>Rhododendron</taxon>
    </lineage>
</organism>
<sequence>IVCLSPSDSGLFIKEIATPMRGTASFLSARNIFKQICPAKGAWGTVATSTPKKQTSNDIGAEGKRITNDRVDPIVAFSKPPPLPPVLGPFVALSVVESWYSDDD</sequence>
<dbReference type="Proteomes" id="UP000428333">
    <property type="component" value="Linkage Group LG05"/>
</dbReference>
<proteinExistence type="predicted"/>
<protein>
    <submittedName>
        <fullName evidence="2">Uncharacterized protein</fullName>
    </submittedName>
</protein>
<feature type="region of interest" description="Disordered" evidence="1">
    <location>
        <begin position="45"/>
        <end position="64"/>
    </location>
</feature>
<keyword evidence="3" id="KW-1185">Reference proteome</keyword>
<evidence type="ECO:0000313" key="3">
    <source>
        <dbReference type="Proteomes" id="UP000428333"/>
    </source>
</evidence>
<evidence type="ECO:0000313" key="2">
    <source>
        <dbReference type="EMBL" id="KAE9459561.1"/>
    </source>
</evidence>
<dbReference type="AlphaFoldDB" id="A0A6A4LT16"/>
<dbReference type="EMBL" id="QEFC01001168">
    <property type="protein sequence ID" value="KAE9459561.1"/>
    <property type="molecule type" value="Genomic_DNA"/>
</dbReference>
<name>A0A6A4LT16_9ERIC</name>
<gene>
    <name evidence="2" type="ORF">C3L33_08532</name>
</gene>
<comment type="caution">
    <text evidence="2">The sequence shown here is derived from an EMBL/GenBank/DDBJ whole genome shotgun (WGS) entry which is preliminary data.</text>
</comment>